<keyword evidence="1" id="KW-0732">Signal</keyword>
<dbReference type="Gene3D" id="2.130.10.10">
    <property type="entry name" value="YVTN repeat-like/Quinoprotein amine dehydrogenase"/>
    <property type="match status" value="1"/>
</dbReference>
<proteinExistence type="predicted"/>
<comment type="caution">
    <text evidence="2">The sequence shown here is derived from an EMBL/GenBank/DDBJ whole genome shotgun (WGS) entry which is preliminary data.</text>
</comment>
<dbReference type="Proteomes" id="UP001610818">
    <property type="component" value="Unassembled WGS sequence"/>
</dbReference>
<dbReference type="RefSeq" id="WP_397716053.1">
    <property type="nucleotide sequence ID" value="NZ_JBIRGN010000006.1"/>
</dbReference>
<dbReference type="InterPro" id="IPR015943">
    <property type="entry name" value="WD40/YVTN_repeat-like_dom_sf"/>
</dbReference>
<accession>A0ABW7QXA9</accession>
<feature type="chain" id="PRO_5047345865" evidence="1">
    <location>
        <begin position="41"/>
        <end position="654"/>
    </location>
</feature>
<protein>
    <submittedName>
        <fullName evidence="2">Ig-like domain repeat protein</fullName>
    </submittedName>
</protein>
<evidence type="ECO:0000313" key="3">
    <source>
        <dbReference type="Proteomes" id="UP001610818"/>
    </source>
</evidence>
<evidence type="ECO:0000256" key="1">
    <source>
        <dbReference type="SAM" id="SignalP"/>
    </source>
</evidence>
<keyword evidence="3" id="KW-1185">Reference proteome</keyword>
<evidence type="ECO:0000313" key="2">
    <source>
        <dbReference type="EMBL" id="MFH8549659.1"/>
    </source>
</evidence>
<gene>
    <name evidence="2" type="ORF">ACH4F9_32110</name>
</gene>
<dbReference type="EMBL" id="JBIRGQ010000006">
    <property type="protein sequence ID" value="MFH8549659.1"/>
    <property type="molecule type" value="Genomic_DNA"/>
</dbReference>
<dbReference type="SUPFAM" id="SSF50974">
    <property type="entry name" value="Nitrous oxide reductase, N-terminal domain"/>
    <property type="match status" value="1"/>
</dbReference>
<dbReference type="InterPro" id="IPR011045">
    <property type="entry name" value="N2O_reductase_N"/>
</dbReference>
<organism evidence="2 3">
    <name type="scientific">Streptomyces longisporoflavus</name>
    <dbReference type="NCBI Taxonomy" id="28044"/>
    <lineage>
        <taxon>Bacteria</taxon>
        <taxon>Bacillati</taxon>
        <taxon>Actinomycetota</taxon>
        <taxon>Actinomycetes</taxon>
        <taxon>Kitasatosporales</taxon>
        <taxon>Streptomycetaceae</taxon>
        <taxon>Streptomyces</taxon>
    </lineage>
</organism>
<name>A0ABW7QXA9_9ACTN</name>
<sequence length="654" mass="67620">MRTRTISSATATATAASATALAVLFSSAALSLVTAAPASAATAVVASPGGLVADGGLKRVFVGDRTAGKILAADYSGAVVDSVGGVSGVSDLALSADGATLYAAAEKTHEVVALDAATLDVKARYTVATTDGPTHVAFAGGKVWFTYGDQWDGDLGSVDPADGSVTLGLFPQPHPGVWGAALLDTDPSAPGLLAVGETGLSTDSMAVVDVSGSTPQLTAWHNGDYSLNDGIGDIDLVPGASQVLVNGAERAAYADGKFKAAGAYPSGHRADIAPNGLVAQAKGAKVSVYRPDTTAPVRTYDTGMADMIGAADLAWAPDSSRVFAVAESGSGYTLKALTDPTLNAPTLTVNAPSTATRGKKLTVQGKITATVPLPSGTKLQVTRTDLESPDGKALPAVTVKADGSYSFTDTPPAGGKVTYEVTYAGDAEHTKVTASDKVDVSRTKATLTVNKNGNVYGYGADVSFTAHLGSTYKNRTVEIWANPYGGDKPNKLLKTGKVNSSGNISATVDMKRDTVVTAVYKGDARTAPKTAKSTAYAKVKISTAVSKHYKKAKIGSTSYYWFHKNADPVLTTTMSYYEGRKQRFDLQVRSGGKWHSADSEYFRIGTNGKSAITLEGPGQSGVKARMRSTYVNGSSGDNVNSTTYGAWKYLYWAN</sequence>
<reference evidence="2 3" key="1">
    <citation type="submission" date="2024-10" db="EMBL/GenBank/DDBJ databases">
        <title>The Natural Products Discovery Center: Release of the First 8490 Sequenced Strains for Exploring Actinobacteria Biosynthetic Diversity.</title>
        <authorList>
            <person name="Kalkreuter E."/>
            <person name="Kautsar S.A."/>
            <person name="Yang D."/>
            <person name="Bader C.D."/>
            <person name="Teijaro C.N."/>
            <person name="Fluegel L."/>
            <person name="Davis C.M."/>
            <person name="Simpson J.R."/>
            <person name="Lauterbach L."/>
            <person name="Steele A.D."/>
            <person name="Gui C."/>
            <person name="Meng S."/>
            <person name="Li G."/>
            <person name="Viehrig K."/>
            <person name="Ye F."/>
            <person name="Su P."/>
            <person name="Kiefer A.F."/>
            <person name="Nichols A."/>
            <person name="Cepeda A.J."/>
            <person name="Yan W."/>
            <person name="Fan B."/>
            <person name="Jiang Y."/>
            <person name="Adhikari A."/>
            <person name="Zheng C.-J."/>
            <person name="Schuster L."/>
            <person name="Cowan T.M."/>
            <person name="Smanski M.J."/>
            <person name="Chevrette M.G."/>
            <person name="De Carvalho L.P.S."/>
            <person name="Shen B."/>
        </authorList>
    </citation>
    <scope>NUCLEOTIDE SEQUENCE [LARGE SCALE GENOMIC DNA]</scope>
    <source>
        <strain evidence="2 3">NPDC017990</strain>
    </source>
</reference>
<feature type="signal peptide" evidence="1">
    <location>
        <begin position="1"/>
        <end position="40"/>
    </location>
</feature>